<evidence type="ECO:0000313" key="1">
    <source>
        <dbReference type="EMBL" id="KAF9737702.1"/>
    </source>
</evidence>
<dbReference type="EMBL" id="WJXW01000004">
    <property type="protein sequence ID" value="KAF9737702.1"/>
    <property type="molecule type" value="Genomic_DNA"/>
</dbReference>
<name>A0A9P6GL19_9PLEO</name>
<proteinExistence type="predicted"/>
<keyword evidence="2" id="KW-1185">Reference proteome</keyword>
<sequence>MDRSHKFAGQTGRELSDEDMLDLPLSDHLTPEKNTEKKVLTGLFWEKIEALFDHLQEEAPGQIRQSLYPTASFLQPDSDEILFYSHKSEENLVITRIFLHYNNDYPYPIALYSGGIDGDDDVHSKECSRSVELLHENIKALKSGAEKVVNRIPQLLKGTPDNPHDGAWMHMRAEKDVGLSHATYGHRGKGAPPIPPFKVTAVFQVDVRRSYWQMKKRIKTESE</sequence>
<protein>
    <submittedName>
        <fullName evidence="1">Uncharacterized protein</fullName>
    </submittedName>
</protein>
<evidence type="ECO:0000313" key="2">
    <source>
        <dbReference type="Proteomes" id="UP000756921"/>
    </source>
</evidence>
<dbReference type="AlphaFoldDB" id="A0A9P6GL19"/>
<reference evidence="1" key="1">
    <citation type="journal article" date="2020" name="Mol. Plant Microbe Interact.">
        <title>Genome Sequence of the Biocontrol Agent Coniothyrium minitans strain Conio (IMI 134523).</title>
        <authorList>
            <person name="Patel D."/>
            <person name="Shittu T.A."/>
            <person name="Baroncelli R."/>
            <person name="Muthumeenakshi S."/>
            <person name="Osborne T.H."/>
            <person name="Janganan T.K."/>
            <person name="Sreenivasaprasad S."/>
        </authorList>
    </citation>
    <scope>NUCLEOTIDE SEQUENCE</scope>
    <source>
        <strain evidence="1">Conio</strain>
    </source>
</reference>
<accession>A0A9P6GL19</accession>
<comment type="caution">
    <text evidence="1">The sequence shown here is derived from an EMBL/GenBank/DDBJ whole genome shotgun (WGS) entry which is preliminary data.</text>
</comment>
<organism evidence="1 2">
    <name type="scientific">Paraphaeosphaeria minitans</name>
    <dbReference type="NCBI Taxonomy" id="565426"/>
    <lineage>
        <taxon>Eukaryota</taxon>
        <taxon>Fungi</taxon>
        <taxon>Dikarya</taxon>
        <taxon>Ascomycota</taxon>
        <taxon>Pezizomycotina</taxon>
        <taxon>Dothideomycetes</taxon>
        <taxon>Pleosporomycetidae</taxon>
        <taxon>Pleosporales</taxon>
        <taxon>Massarineae</taxon>
        <taxon>Didymosphaeriaceae</taxon>
        <taxon>Paraphaeosphaeria</taxon>
    </lineage>
</organism>
<dbReference type="Proteomes" id="UP000756921">
    <property type="component" value="Unassembled WGS sequence"/>
</dbReference>
<gene>
    <name evidence="1" type="ORF">PMIN01_05481</name>
</gene>
<dbReference type="OrthoDB" id="3798050at2759"/>